<dbReference type="Proteomes" id="UP001597018">
    <property type="component" value="Unassembled WGS sequence"/>
</dbReference>
<protein>
    <submittedName>
        <fullName evidence="1">Uncharacterized protein</fullName>
    </submittedName>
</protein>
<dbReference type="EMBL" id="JBHTIW010000031">
    <property type="protein sequence ID" value="MFD0923299.1"/>
    <property type="molecule type" value="Genomic_DNA"/>
</dbReference>
<proteinExistence type="predicted"/>
<gene>
    <name evidence="1" type="ORF">ACFQ16_26455</name>
</gene>
<evidence type="ECO:0000313" key="2">
    <source>
        <dbReference type="Proteomes" id="UP001597018"/>
    </source>
</evidence>
<evidence type="ECO:0000313" key="1">
    <source>
        <dbReference type="EMBL" id="MFD0923299.1"/>
    </source>
</evidence>
<organism evidence="1 2">
    <name type="scientific">Saccharopolyspora rosea</name>
    <dbReference type="NCBI Taxonomy" id="524884"/>
    <lineage>
        <taxon>Bacteria</taxon>
        <taxon>Bacillati</taxon>
        <taxon>Actinomycetota</taxon>
        <taxon>Actinomycetes</taxon>
        <taxon>Pseudonocardiales</taxon>
        <taxon>Pseudonocardiaceae</taxon>
        <taxon>Saccharopolyspora</taxon>
    </lineage>
</organism>
<keyword evidence="2" id="KW-1185">Reference proteome</keyword>
<comment type="caution">
    <text evidence="1">The sequence shown here is derived from an EMBL/GenBank/DDBJ whole genome shotgun (WGS) entry which is preliminary data.</text>
</comment>
<sequence>MAPLVSPDYARTLAKLLRDHADAIEAQPFGLDRPFRRRYGQPGWTPNRLGA</sequence>
<name>A0ABW3FZE8_9PSEU</name>
<dbReference type="RefSeq" id="WP_380759955.1">
    <property type="nucleotide sequence ID" value="NZ_JBHTIW010000031.1"/>
</dbReference>
<reference evidence="2" key="1">
    <citation type="journal article" date="2019" name="Int. J. Syst. Evol. Microbiol.">
        <title>The Global Catalogue of Microorganisms (GCM) 10K type strain sequencing project: providing services to taxonomists for standard genome sequencing and annotation.</title>
        <authorList>
            <consortium name="The Broad Institute Genomics Platform"/>
            <consortium name="The Broad Institute Genome Sequencing Center for Infectious Disease"/>
            <person name="Wu L."/>
            <person name="Ma J."/>
        </authorList>
    </citation>
    <scope>NUCLEOTIDE SEQUENCE [LARGE SCALE GENOMIC DNA]</scope>
    <source>
        <strain evidence="2">CCUG 56401</strain>
    </source>
</reference>
<accession>A0ABW3FZE8</accession>